<evidence type="ECO:0000256" key="4">
    <source>
        <dbReference type="ARBA" id="ARBA00022630"/>
    </source>
</evidence>
<dbReference type="PANTHER" id="PTHR11806">
    <property type="entry name" value="GLUCOSE INHIBITED DIVISION PROTEIN A"/>
    <property type="match status" value="1"/>
</dbReference>
<keyword evidence="4 10" id="KW-0285">Flavoprotein</keyword>
<accession>A0A239TF36</accession>
<comment type="similarity">
    <text evidence="10">Belongs to the MnmG family. TrmFO subfamily.</text>
</comment>
<evidence type="ECO:0000313" key="12">
    <source>
        <dbReference type="EMBL" id="SNU96305.1"/>
    </source>
</evidence>
<comment type="catalytic activity">
    <reaction evidence="10">
        <text>uridine(54) in tRNA + (6R)-5,10-methylene-5,6,7,8-tetrahydrofolate + NADPH + H(+) = 5-methyluridine(54) in tRNA + (6S)-5,6,7,8-tetrahydrofolate + NADP(+)</text>
        <dbReference type="Rhea" id="RHEA:62372"/>
        <dbReference type="Rhea" id="RHEA-COMP:10167"/>
        <dbReference type="Rhea" id="RHEA-COMP:10193"/>
        <dbReference type="ChEBI" id="CHEBI:15378"/>
        <dbReference type="ChEBI" id="CHEBI:15636"/>
        <dbReference type="ChEBI" id="CHEBI:57453"/>
        <dbReference type="ChEBI" id="CHEBI:57783"/>
        <dbReference type="ChEBI" id="CHEBI:58349"/>
        <dbReference type="ChEBI" id="CHEBI:65315"/>
        <dbReference type="ChEBI" id="CHEBI:74447"/>
        <dbReference type="EC" id="2.1.1.74"/>
    </reaction>
</comment>
<evidence type="ECO:0000313" key="13">
    <source>
        <dbReference type="Proteomes" id="UP000215383"/>
    </source>
</evidence>
<evidence type="ECO:0000259" key="11">
    <source>
        <dbReference type="Pfam" id="PF01134"/>
    </source>
</evidence>
<dbReference type="PROSITE" id="PS01281">
    <property type="entry name" value="GIDA_2"/>
    <property type="match status" value="1"/>
</dbReference>
<evidence type="ECO:0000256" key="1">
    <source>
        <dbReference type="ARBA" id="ARBA00001974"/>
    </source>
</evidence>
<dbReference type="InterPro" id="IPR004417">
    <property type="entry name" value="TrmFO"/>
</dbReference>
<dbReference type="AlphaFoldDB" id="A0A239TF36"/>
<dbReference type="SUPFAM" id="SSF51905">
    <property type="entry name" value="FAD/NAD(P)-binding domain"/>
    <property type="match status" value="1"/>
</dbReference>
<reference evidence="12 13" key="1">
    <citation type="submission" date="2017-06" db="EMBL/GenBank/DDBJ databases">
        <authorList>
            <consortium name="Pathogen Informatics"/>
        </authorList>
    </citation>
    <scope>NUCLEOTIDE SEQUENCE [LARGE SCALE GENOMIC DNA]</scope>
    <source>
        <strain evidence="12 13">NCTC10570</strain>
    </source>
</reference>
<dbReference type="EMBL" id="LT906446">
    <property type="protein sequence ID" value="SNU96305.1"/>
    <property type="molecule type" value="Genomic_DNA"/>
</dbReference>
<gene>
    <name evidence="10 12" type="primary">trmFO</name>
    <name evidence="12" type="ORF">SAMEA4364220_00562</name>
</gene>
<dbReference type="FunFam" id="3.50.50.60:FF:000035">
    <property type="entry name" value="Methylenetetrahydrofolate--tRNA-(uracil-5-)-methyltransferase TrmFO"/>
    <property type="match status" value="1"/>
</dbReference>
<dbReference type="EC" id="2.1.1.74" evidence="10"/>
<keyword evidence="7 10" id="KW-0274">FAD</keyword>
<evidence type="ECO:0000256" key="9">
    <source>
        <dbReference type="ARBA" id="ARBA00023027"/>
    </source>
</evidence>
<dbReference type="NCBIfam" id="TIGR00137">
    <property type="entry name" value="gid_trmFO"/>
    <property type="match status" value="1"/>
</dbReference>
<dbReference type="GO" id="GO:0002098">
    <property type="term" value="P:tRNA wobble uridine modification"/>
    <property type="evidence" value="ECO:0007669"/>
    <property type="project" value="TreeGrafter"/>
</dbReference>
<dbReference type="FunFam" id="3.50.50.60:FF:000040">
    <property type="entry name" value="Methylenetetrahydrofolate--tRNA-(uracil-5-)-methyltransferase TrmFO"/>
    <property type="match status" value="1"/>
</dbReference>
<dbReference type="GO" id="GO:0050660">
    <property type="term" value="F:flavin adenine dinucleotide binding"/>
    <property type="evidence" value="ECO:0007669"/>
    <property type="project" value="UniProtKB-UniRule"/>
</dbReference>
<evidence type="ECO:0000256" key="3">
    <source>
        <dbReference type="ARBA" id="ARBA00022603"/>
    </source>
</evidence>
<protein>
    <recommendedName>
        <fullName evidence="10">Methylenetetrahydrofolate--tRNA-(uracil-5-)-methyltransferase TrmFO</fullName>
        <ecNumber evidence="10">2.1.1.74</ecNumber>
    </recommendedName>
    <alternativeName>
        <fullName evidence="10">Folate-dependent tRNA (uracil-5-)-methyltransferase</fullName>
    </alternativeName>
    <alternativeName>
        <fullName evidence="10">Folate-dependent tRNA(M-5-U54)-methyltransferase</fullName>
    </alternativeName>
</protein>
<keyword evidence="2 10" id="KW-0963">Cytoplasm</keyword>
<organism evidence="12 13">
    <name type="scientific">Megamonas hypermegale</name>
    <dbReference type="NCBI Taxonomy" id="158847"/>
    <lineage>
        <taxon>Bacteria</taxon>
        <taxon>Bacillati</taxon>
        <taxon>Bacillota</taxon>
        <taxon>Negativicutes</taxon>
        <taxon>Selenomonadales</taxon>
        <taxon>Selenomonadaceae</taxon>
        <taxon>Megamonas</taxon>
    </lineage>
</organism>
<feature type="domain" description="MnmG N-terminal" evidence="11">
    <location>
        <begin position="3"/>
        <end position="369"/>
    </location>
</feature>
<dbReference type="eggNOG" id="COG1206">
    <property type="taxonomic scope" value="Bacteria"/>
</dbReference>
<evidence type="ECO:0000256" key="8">
    <source>
        <dbReference type="ARBA" id="ARBA00022857"/>
    </source>
</evidence>
<feature type="binding site" evidence="10">
    <location>
        <begin position="8"/>
        <end position="13"/>
    </location>
    <ligand>
        <name>FAD</name>
        <dbReference type="ChEBI" id="CHEBI:57692"/>
    </ligand>
</feature>
<keyword evidence="8 10" id="KW-0521">NADP</keyword>
<dbReference type="InterPro" id="IPR036188">
    <property type="entry name" value="FAD/NAD-bd_sf"/>
</dbReference>
<dbReference type="GO" id="GO:0047151">
    <property type="term" value="F:tRNA (uracil(54)-C5)-methyltransferase activity, 5,10-methylenetetrahydrofolate-dependent"/>
    <property type="evidence" value="ECO:0007669"/>
    <property type="project" value="UniProtKB-UniRule"/>
</dbReference>
<sequence>MKKVIIVGAGMAGSEAAWQVANRGIKVDLYEMRPVKSTPAHKTDKFAELVCSNSLRGAGLENAVGLLKEEMRRLKSLIMESADINRVPAGGALAVDREGFSQYITDKVKNHPNITVINEEIAQIPTEEDAITIIASGPLTSEVLAKSIKELTGQEYFYFYDAAAPLIAKESIDMSKAYRASRYGKGTADYINCAMDKEQYEHFWHELVNAEMAPIKEFEKAKFFEGCMPVEEMARRGEDTLLFGPLKPVGLEDPRTGKRPYAVVQLRQDNVADSLYNIVGFQTHLKWPEQKRVFGLIPGLENAEFVRYGVMHRNTFINSPELLRPTLQFYNRDDLLFAGQMTGVEGYVESAASGLVAGINAAYLAKGQEPVIFPKETAHGSMCNYITSAVAKHFQPMNANFGLMPPLEERIRDKKLKKQKIAQRALEFLDKFSADVLKINEEN</sequence>
<keyword evidence="6 10" id="KW-0819">tRNA processing</keyword>
<proteinExistence type="inferred from homology"/>
<comment type="function">
    <text evidence="10">Catalyzes the folate-dependent formation of 5-methyl-uridine at position 54 (M-5-U54) in all tRNAs.</text>
</comment>
<keyword evidence="5 10" id="KW-0808">Transferase</keyword>
<evidence type="ECO:0000256" key="6">
    <source>
        <dbReference type="ARBA" id="ARBA00022694"/>
    </source>
</evidence>
<evidence type="ECO:0000256" key="2">
    <source>
        <dbReference type="ARBA" id="ARBA00022490"/>
    </source>
</evidence>
<comment type="cofactor">
    <cofactor evidence="1 10">
        <name>FAD</name>
        <dbReference type="ChEBI" id="CHEBI:57692"/>
    </cofactor>
</comment>
<dbReference type="PANTHER" id="PTHR11806:SF2">
    <property type="entry name" value="METHYLENETETRAHYDROFOLATE--TRNA-(URACIL-5-)-METHYLTRANSFERASE TRMFO"/>
    <property type="match status" value="1"/>
</dbReference>
<comment type="catalytic activity">
    <reaction evidence="10">
        <text>uridine(54) in tRNA + (6R)-5,10-methylene-5,6,7,8-tetrahydrofolate + NADH + H(+) = 5-methyluridine(54) in tRNA + (6S)-5,6,7,8-tetrahydrofolate + NAD(+)</text>
        <dbReference type="Rhea" id="RHEA:16873"/>
        <dbReference type="Rhea" id="RHEA-COMP:10167"/>
        <dbReference type="Rhea" id="RHEA-COMP:10193"/>
        <dbReference type="ChEBI" id="CHEBI:15378"/>
        <dbReference type="ChEBI" id="CHEBI:15636"/>
        <dbReference type="ChEBI" id="CHEBI:57453"/>
        <dbReference type="ChEBI" id="CHEBI:57540"/>
        <dbReference type="ChEBI" id="CHEBI:57945"/>
        <dbReference type="ChEBI" id="CHEBI:65315"/>
        <dbReference type="ChEBI" id="CHEBI:74447"/>
        <dbReference type="EC" id="2.1.1.74"/>
    </reaction>
</comment>
<keyword evidence="9 10" id="KW-0520">NAD</keyword>
<dbReference type="NCBIfam" id="NF003739">
    <property type="entry name" value="PRK05335.1"/>
    <property type="match status" value="1"/>
</dbReference>
<dbReference type="Gene3D" id="3.50.50.60">
    <property type="entry name" value="FAD/NAD(P)-binding domain"/>
    <property type="match status" value="2"/>
</dbReference>
<dbReference type="HAMAP" id="MF_01037">
    <property type="entry name" value="TrmFO"/>
    <property type="match status" value="1"/>
</dbReference>
<dbReference type="Pfam" id="PF01134">
    <property type="entry name" value="GIDA"/>
    <property type="match status" value="1"/>
</dbReference>
<dbReference type="GO" id="GO:0030488">
    <property type="term" value="P:tRNA methylation"/>
    <property type="evidence" value="ECO:0007669"/>
    <property type="project" value="TreeGrafter"/>
</dbReference>
<dbReference type="GO" id="GO:0005829">
    <property type="term" value="C:cytosol"/>
    <property type="evidence" value="ECO:0007669"/>
    <property type="project" value="TreeGrafter"/>
</dbReference>
<dbReference type="RefSeq" id="WP_027890874.1">
    <property type="nucleotide sequence ID" value="NZ_LT906446.1"/>
</dbReference>
<keyword evidence="3 10" id="KW-0489">Methyltransferase</keyword>
<dbReference type="GeneID" id="78506593"/>
<keyword evidence="13" id="KW-1185">Reference proteome</keyword>
<name>A0A239TF36_9FIRM</name>
<evidence type="ECO:0000256" key="7">
    <source>
        <dbReference type="ARBA" id="ARBA00022827"/>
    </source>
</evidence>
<dbReference type="InterPro" id="IPR020595">
    <property type="entry name" value="MnmG-rel_CS"/>
</dbReference>
<comment type="subcellular location">
    <subcellularLocation>
        <location evidence="10">Cytoplasm</location>
    </subcellularLocation>
</comment>
<dbReference type="InterPro" id="IPR040131">
    <property type="entry name" value="MnmG_N"/>
</dbReference>
<evidence type="ECO:0000256" key="10">
    <source>
        <dbReference type="HAMAP-Rule" id="MF_01037"/>
    </source>
</evidence>
<dbReference type="Proteomes" id="UP000215383">
    <property type="component" value="Chromosome 1"/>
</dbReference>
<dbReference type="InterPro" id="IPR002218">
    <property type="entry name" value="MnmG-rel"/>
</dbReference>
<evidence type="ECO:0000256" key="5">
    <source>
        <dbReference type="ARBA" id="ARBA00022679"/>
    </source>
</evidence>